<dbReference type="Proteomes" id="UP001596160">
    <property type="component" value="Unassembled WGS sequence"/>
</dbReference>
<dbReference type="InterPro" id="IPR050109">
    <property type="entry name" value="HTH-type_TetR-like_transc_reg"/>
</dbReference>
<organism evidence="6 7">
    <name type="scientific">Streptomyces amakusaensis</name>
    <dbReference type="NCBI Taxonomy" id="67271"/>
    <lineage>
        <taxon>Bacteria</taxon>
        <taxon>Bacillati</taxon>
        <taxon>Actinomycetota</taxon>
        <taxon>Actinomycetes</taxon>
        <taxon>Kitasatosporales</taxon>
        <taxon>Streptomycetaceae</taxon>
        <taxon>Streptomyces</taxon>
    </lineage>
</organism>
<accession>A0ABW0AJ60</accession>
<dbReference type="InterPro" id="IPR036271">
    <property type="entry name" value="Tet_transcr_reg_TetR-rel_C_sf"/>
</dbReference>
<keyword evidence="7" id="KW-1185">Reference proteome</keyword>
<dbReference type="Gene3D" id="1.10.357.10">
    <property type="entry name" value="Tetracycline Repressor, domain 2"/>
    <property type="match status" value="1"/>
</dbReference>
<dbReference type="SUPFAM" id="SSF46689">
    <property type="entry name" value="Homeodomain-like"/>
    <property type="match status" value="1"/>
</dbReference>
<feature type="domain" description="HTH tetR-type" evidence="5">
    <location>
        <begin position="14"/>
        <end position="73"/>
    </location>
</feature>
<evidence type="ECO:0000313" key="7">
    <source>
        <dbReference type="Proteomes" id="UP001596160"/>
    </source>
</evidence>
<protein>
    <submittedName>
        <fullName evidence="6">TetR/AcrR family transcriptional regulator</fullName>
    </submittedName>
</protein>
<evidence type="ECO:0000256" key="3">
    <source>
        <dbReference type="ARBA" id="ARBA00023163"/>
    </source>
</evidence>
<comment type="caution">
    <text evidence="6">The sequence shown here is derived from an EMBL/GenBank/DDBJ whole genome shotgun (WGS) entry which is preliminary data.</text>
</comment>
<dbReference type="PRINTS" id="PR00455">
    <property type="entry name" value="HTHTETR"/>
</dbReference>
<evidence type="ECO:0000256" key="4">
    <source>
        <dbReference type="PROSITE-ProRule" id="PRU00335"/>
    </source>
</evidence>
<keyword evidence="2 4" id="KW-0238">DNA-binding</keyword>
<dbReference type="Pfam" id="PF21597">
    <property type="entry name" value="TetR_C_43"/>
    <property type="match status" value="1"/>
</dbReference>
<dbReference type="Pfam" id="PF00440">
    <property type="entry name" value="TetR_N"/>
    <property type="match status" value="1"/>
</dbReference>
<reference evidence="7" key="1">
    <citation type="journal article" date="2019" name="Int. J. Syst. Evol. Microbiol.">
        <title>The Global Catalogue of Microorganisms (GCM) 10K type strain sequencing project: providing services to taxonomists for standard genome sequencing and annotation.</title>
        <authorList>
            <consortium name="The Broad Institute Genomics Platform"/>
            <consortium name="The Broad Institute Genome Sequencing Center for Infectious Disease"/>
            <person name="Wu L."/>
            <person name="Ma J."/>
        </authorList>
    </citation>
    <scope>NUCLEOTIDE SEQUENCE [LARGE SCALE GENOMIC DNA]</scope>
    <source>
        <strain evidence="7">PCU 266</strain>
    </source>
</reference>
<evidence type="ECO:0000256" key="1">
    <source>
        <dbReference type="ARBA" id="ARBA00023015"/>
    </source>
</evidence>
<dbReference type="PANTHER" id="PTHR30055">
    <property type="entry name" value="HTH-TYPE TRANSCRIPTIONAL REGULATOR RUTR"/>
    <property type="match status" value="1"/>
</dbReference>
<proteinExistence type="predicted"/>
<dbReference type="PROSITE" id="PS50977">
    <property type="entry name" value="HTH_TETR_2"/>
    <property type="match status" value="1"/>
</dbReference>
<sequence length="222" mass="24236">MTSDERRGLRKDAEFNRARITSAARTVFAERGLGAPLEEIARRAEVNIATLYRRFPEREALIEAVLTDRMNELARLAEEASLAADPWDGFRGFVERVCAMQAADRGVTEGFTACFPDSPGMEEPRSRALAAVDALIRRAQEQGSLRPELTSGDVMLFLMANAGVLSSTRHAAPGAWQRLVALLLDSCRADRADRADRTASALPPAPGPGELHDAMVAARPHR</sequence>
<dbReference type="EMBL" id="JBHSKP010000010">
    <property type="protein sequence ID" value="MFC5153577.1"/>
    <property type="molecule type" value="Genomic_DNA"/>
</dbReference>
<dbReference type="RefSeq" id="WP_344479540.1">
    <property type="nucleotide sequence ID" value="NZ_BAAASB010000012.1"/>
</dbReference>
<gene>
    <name evidence="6" type="ORF">ACFPRH_17735</name>
</gene>
<name>A0ABW0AJ60_9ACTN</name>
<feature type="DNA-binding region" description="H-T-H motif" evidence="4">
    <location>
        <begin position="36"/>
        <end position="55"/>
    </location>
</feature>
<keyword evidence="1" id="KW-0805">Transcription regulation</keyword>
<dbReference type="InterPro" id="IPR049445">
    <property type="entry name" value="TetR_SbtR-like_C"/>
</dbReference>
<keyword evidence="3" id="KW-0804">Transcription</keyword>
<evidence type="ECO:0000259" key="5">
    <source>
        <dbReference type="PROSITE" id="PS50977"/>
    </source>
</evidence>
<dbReference type="PANTHER" id="PTHR30055:SF234">
    <property type="entry name" value="HTH-TYPE TRANSCRIPTIONAL REGULATOR BETI"/>
    <property type="match status" value="1"/>
</dbReference>
<evidence type="ECO:0000256" key="2">
    <source>
        <dbReference type="ARBA" id="ARBA00023125"/>
    </source>
</evidence>
<dbReference type="InterPro" id="IPR001647">
    <property type="entry name" value="HTH_TetR"/>
</dbReference>
<evidence type="ECO:0000313" key="6">
    <source>
        <dbReference type="EMBL" id="MFC5153577.1"/>
    </source>
</evidence>
<dbReference type="InterPro" id="IPR009057">
    <property type="entry name" value="Homeodomain-like_sf"/>
</dbReference>
<dbReference type="SUPFAM" id="SSF48498">
    <property type="entry name" value="Tetracyclin repressor-like, C-terminal domain"/>
    <property type="match status" value="1"/>
</dbReference>